<dbReference type="Proteomes" id="UP000236728">
    <property type="component" value="Unassembled WGS sequence"/>
</dbReference>
<dbReference type="GO" id="GO:0062193">
    <property type="term" value="F:D-ribose pyranase activity"/>
    <property type="evidence" value="ECO:0007669"/>
    <property type="project" value="UniProtKB-EC"/>
</dbReference>
<comment type="catalytic activity">
    <reaction evidence="3">
        <text>alpha-L-fucose = beta-L-fucose</text>
        <dbReference type="Rhea" id="RHEA:25580"/>
        <dbReference type="ChEBI" id="CHEBI:42548"/>
        <dbReference type="ChEBI" id="CHEBI:42589"/>
        <dbReference type="EC" id="5.1.3.29"/>
    </reaction>
</comment>
<evidence type="ECO:0000256" key="1">
    <source>
        <dbReference type="ARBA" id="ARBA00000223"/>
    </source>
</evidence>
<dbReference type="GO" id="GO:0006004">
    <property type="term" value="P:fucose metabolic process"/>
    <property type="evidence" value="ECO:0007669"/>
    <property type="project" value="TreeGrafter"/>
</dbReference>
<evidence type="ECO:0000256" key="3">
    <source>
        <dbReference type="ARBA" id="ARBA00036324"/>
    </source>
</evidence>
<dbReference type="InterPro" id="IPR007721">
    <property type="entry name" value="RbsD_FucU"/>
</dbReference>
<organism evidence="4 5">
    <name type="scientific">Bryocella elongata</name>
    <dbReference type="NCBI Taxonomy" id="863522"/>
    <lineage>
        <taxon>Bacteria</taxon>
        <taxon>Pseudomonadati</taxon>
        <taxon>Acidobacteriota</taxon>
        <taxon>Terriglobia</taxon>
        <taxon>Terriglobales</taxon>
        <taxon>Acidobacteriaceae</taxon>
        <taxon>Bryocella</taxon>
    </lineage>
</organism>
<keyword evidence="2" id="KW-0413">Isomerase</keyword>
<dbReference type="PANTHER" id="PTHR31690">
    <property type="entry name" value="FUCOSE MUTAROTASE"/>
    <property type="match status" value="1"/>
</dbReference>
<evidence type="ECO:0000256" key="2">
    <source>
        <dbReference type="ARBA" id="ARBA00023235"/>
    </source>
</evidence>
<dbReference type="SUPFAM" id="SSF102546">
    <property type="entry name" value="RbsD-like"/>
    <property type="match status" value="1"/>
</dbReference>
<dbReference type="GO" id="GO:0042806">
    <property type="term" value="F:fucose binding"/>
    <property type="evidence" value="ECO:0007669"/>
    <property type="project" value="TreeGrafter"/>
</dbReference>
<dbReference type="InterPro" id="IPR023750">
    <property type="entry name" value="RbsD-like_sf"/>
</dbReference>
<keyword evidence="5" id="KW-1185">Reference proteome</keyword>
<dbReference type="Pfam" id="PF05025">
    <property type="entry name" value="RbsD_FucU"/>
    <property type="match status" value="1"/>
</dbReference>
<evidence type="ECO:0000313" key="4">
    <source>
        <dbReference type="EMBL" id="SEF76861.1"/>
    </source>
</evidence>
<accession>A0A1H5UQZ3</accession>
<name>A0A1H5UQZ3_9BACT</name>
<dbReference type="RefSeq" id="WP_103931940.1">
    <property type="nucleotide sequence ID" value="NZ_FNVA01000001.1"/>
</dbReference>
<gene>
    <name evidence="4" type="ORF">SAMN05421819_1119</name>
</gene>
<dbReference type="Gene3D" id="3.40.1650.10">
    <property type="entry name" value="RbsD-like domain"/>
    <property type="match status" value="1"/>
</dbReference>
<proteinExistence type="predicted"/>
<dbReference type="PANTHER" id="PTHR31690:SF4">
    <property type="entry name" value="FUCOSE MUTAROTASE"/>
    <property type="match status" value="1"/>
</dbReference>
<reference evidence="4 5" key="1">
    <citation type="submission" date="2016-10" db="EMBL/GenBank/DDBJ databases">
        <authorList>
            <person name="de Groot N.N."/>
        </authorList>
    </citation>
    <scope>NUCLEOTIDE SEQUENCE [LARGE SCALE GENOMIC DNA]</scope>
    <source>
        <strain evidence="4 5">DSM 22489</strain>
    </source>
</reference>
<dbReference type="EMBL" id="FNVA01000001">
    <property type="protein sequence ID" value="SEF76861.1"/>
    <property type="molecule type" value="Genomic_DNA"/>
</dbReference>
<dbReference type="AlphaFoldDB" id="A0A1H5UQZ3"/>
<evidence type="ECO:0000313" key="5">
    <source>
        <dbReference type="Proteomes" id="UP000236728"/>
    </source>
</evidence>
<dbReference type="GO" id="GO:0036373">
    <property type="term" value="F:L-fucose mutarotase activity"/>
    <property type="evidence" value="ECO:0007669"/>
    <property type="project" value="UniProtKB-EC"/>
</dbReference>
<dbReference type="OrthoDB" id="9805009at2"/>
<protein>
    <submittedName>
        <fullName evidence="4">L-fucose mutarotase</fullName>
    </submittedName>
</protein>
<dbReference type="InterPro" id="IPR050443">
    <property type="entry name" value="RbsD/FucU_mutarotase"/>
</dbReference>
<sequence>MLKTLHVLHTPDLLHVLASMGHGDEIALVDCNFPAASMAQRLVRLDGAPLTTALEACMQLLPLDTFVDDPAHRMMQVHAPEDIPEVQKECQRIIDKSEGRHVELQGLTREQFYDRARKAYAIVSTSEPRGYGCLLLKKGVIFS</sequence>
<comment type="catalytic activity">
    <reaction evidence="1">
        <text>beta-D-ribopyranose = beta-D-ribofuranose</text>
        <dbReference type="Rhea" id="RHEA:25432"/>
        <dbReference type="ChEBI" id="CHEBI:27476"/>
        <dbReference type="ChEBI" id="CHEBI:47002"/>
        <dbReference type="EC" id="5.4.99.62"/>
    </reaction>
</comment>